<dbReference type="SUPFAM" id="SSF52540">
    <property type="entry name" value="P-loop containing nucleoside triphosphate hydrolases"/>
    <property type="match status" value="1"/>
</dbReference>
<keyword evidence="2" id="KW-1133">Transmembrane helix</keyword>
<evidence type="ECO:0000256" key="1">
    <source>
        <dbReference type="SAM" id="MobiDB-lite"/>
    </source>
</evidence>
<dbReference type="GO" id="GO:0019843">
    <property type="term" value="F:rRNA binding"/>
    <property type="evidence" value="ECO:0007669"/>
    <property type="project" value="TreeGrafter"/>
</dbReference>
<dbReference type="PANTHER" id="PTHR42698:SF1">
    <property type="entry name" value="GTPASE ERA, MITOCHONDRIAL"/>
    <property type="match status" value="1"/>
</dbReference>
<dbReference type="Gene3D" id="3.40.50.300">
    <property type="entry name" value="P-loop containing nucleotide triphosphate hydrolases"/>
    <property type="match status" value="1"/>
</dbReference>
<dbReference type="GO" id="GO:0043024">
    <property type="term" value="F:ribosomal small subunit binding"/>
    <property type="evidence" value="ECO:0007669"/>
    <property type="project" value="TreeGrafter"/>
</dbReference>
<dbReference type="EMBL" id="DXBY01000351">
    <property type="protein sequence ID" value="HIZ38217.1"/>
    <property type="molecule type" value="Genomic_DNA"/>
</dbReference>
<dbReference type="GO" id="GO:0000028">
    <property type="term" value="P:ribosomal small subunit assembly"/>
    <property type="evidence" value="ECO:0007669"/>
    <property type="project" value="TreeGrafter"/>
</dbReference>
<name>A0A9D2EIL9_9MICO</name>
<dbReference type="Proteomes" id="UP000824037">
    <property type="component" value="Unassembled WGS sequence"/>
</dbReference>
<dbReference type="GO" id="GO:0005829">
    <property type="term" value="C:cytosol"/>
    <property type="evidence" value="ECO:0007669"/>
    <property type="project" value="TreeGrafter"/>
</dbReference>
<gene>
    <name evidence="4" type="ORF">H9815_20765</name>
</gene>
<organism evidence="4 5">
    <name type="scientific">Candidatus Ruania gallistercoris</name>
    <dbReference type="NCBI Taxonomy" id="2838746"/>
    <lineage>
        <taxon>Bacteria</taxon>
        <taxon>Bacillati</taxon>
        <taxon>Actinomycetota</taxon>
        <taxon>Actinomycetes</taxon>
        <taxon>Micrococcales</taxon>
        <taxon>Ruaniaceae</taxon>
        <taxon>Ruania</taxon>
    </lineage>
</organism>
<reference evidence="4" key="1">
    <citation type="journal article" date="2021" name="PeerJ">
        <title>Extensive microbial diversity within the chicken gut microbiome revealed by metagenomics and culture.</title>
        <authorList>
            <person name="Gilroy R."/>
            <person name="Ravi A."/>
            <person name="Getino M."/>
            <person name="Pursley I."/>
            <person name="Horton D.L."/>
            <person name="Alikhan N.F."/>
            <person name="Baker D."/>
            <person name="Gharbi K."/>
            <person name="Hall N."/>
            <person name="Watson M."/>
            <person name="Adriaenssens E.M."/>
            <person name="Foster-Nyarko E."/>
            <person name="Jarju S."/>
            <person name="Secka A."/>
            <person name="Antonio M."/>
            <person name="Oren A."/>
            <person name="Chaudhuri R.R."/>
            <person name="La Ragione R."/>
            <person name="Hildebrand F."/>
            <person name="Pallen M.J."/>
        </authorList>
    </citation>
    <scope>NUCLEOTIDE SEQUENCE</scope>
    <source>
        <strain evidence="4">ChiGjej4B4-7305</strain>
    </source>
</reference>
<dbReference type="InterPro" id="IPR006073">
    <property type="entry name" value="GTP-bd"/>
</dbReference>
<evidence type="ECO:0000256" key="2">
    <source>
        <dbReference type="SAM" id="Phobius"/>
    </source>
</evidence>
<evidence type="ECO:0000259" key="3">
    <source>
        <dbReference type="Pfam" id="PF01926"/>
    </source>
</evidence>
<evidence type="ECO:0000313" key="5">
    <source>
        <dbReference type="Proteomes" id="UP000824037"/>
    </source>
</evidence>
<proteinExistence type="predicted"/>
<protein>
    <submittedName>
        <fullName evidence="4">50S ribosome-binding GTPase</fullName>
    </submittedName>
</protein>
<feature type="transmembrane region" description="Helical" evidence="2">
    <location>
        <begin position="495"/>
        <end position="522"/>
    </location>
</feature>
<dbReference type="AlphaFoldDB" id="A0A9D2EIL9"/>
<reference evidence="4" key="2">
    <citation type="submission" date="2021-04" db="EMBL/GenBank/DDBJ databases">
        <authorList>
            <person name="Gilroy R."/>
        </authorList>
    </citation>
    <scope>NUCLEOTIDE SEQUENCE</scope>
    <source>
        <strain evidence="4">ChiGjej4B4-7305</strain>
    </source>
</reference>
<feature type="region of interest" description="Disordered" evidence="1">
    <location>
        <begin position="343"/>
        <end position="365"/>
    </location>
</feature>
<accession>A0A9D2EIL9</accession>
<keyword evidence="2" id="KW-0472">Membrane</keyword>
<dbReference type="GO" id="GO:0005525">
    <property type="term" value="F:GTP binding"/>
    <property type="evidence" value="ECO:0007669"/>
    <property type="project" value="InterPro"/>
</dbReference>
<dbReference type="PANTHER" id="PTHR42698">
    <property type="entry name" value="GTPASE ERA"/>
    <property type="match status" value="1"/>
</dbReference>
<feature type="domain" description="G" evidence="3">
    <location>
        <begin position="63"/>
        <end position="197"/>
    </location>
</feature>
<comment type="caution">
    <text evidence="4">The sequence shown here is derived from an EMBL/GenBank/DDBJ whole genome shotgun (WGS) entry which is preliminary data.</text>
</comment>
<evidence type="ECO:0000313" key="4">
    <source>
        <dbReference type="EMBL" id="HIZ38217.1"/>
    </source>
</evidence>
<keyword evidence="2" id="KW-0812">Transmembrane</keyword>
<dbReference type="InterPro" id="IPR027417">
    <property type="entry name" value="P-loop_NTPase"/>
</dbReference>
<dbReference type="Pfam" id="PF01926">
    <property type="entry name" value="MMR_HSR1"/>
    <property type="match status" value="1"/>
</dbReference>
<sequence>MRRSTGSLAEQITALQRATDLAEEVRRAAGGTDTALHTAVQAARGAYARAGERLELSAEHTVVALAGATGSGKSSLLNRLAGEQVATVGARRPTTAQAQAVICRGGADTDPGELLDWLGVSRRTEVHHDRLAGTVLIDLPDVDSLRRDHHLRAEHLTERADVLLWVLDPQKYADAVVHQQYLRPMARHAEVMLVVLNQVDTLAAAVRGPVLADLGDRLTADGLEAVTVLAASATTCEGLEELTRTIAAVAEDRKNIRRRLTADLATAADTLTQECPPVQVPGVSAGVRRSLTEELSIAAGADRVAEATATSFRMRAKARTGWPVTRWLGRFRVDPLRRLHLGGGAGAPAAQPSAGHDGEVLTAPSMPELDPAAQAAVGRALTGATDAVVGEATPPWRQYLHGDVGRRAGEVTQGAQEAIAGVLARTPDRRAGKDPSWFSLCSAVQWLLLAVLAAGLLWLGVIAGLRYLGVGPIWTPQLGPVPAQPPWPELPAVPWPVALLAAGAIAGVLVAIAAAVAARVGAGRRRRRTRRRLTEAIGVVAARDVLDPLAERAGAAQEYAQALRQVTGTH</sequence>
<feature type="transmembrane region" description="Helical" evidence="2">
    <location>
        <begin position="446"/>
        <end position="468"/>
    </location>
</feature>
<dbReference type="InterPro" id="IPR005662">
    <property type="entry name" value="GTPase_Era-like"/>
</dbReference>